<evidence type="ECO:0000259" key="1">
    <source>
        <dbReference type="Pfam" id="PF24199"/>
    </source>
</evidence>
<accession>A0A384ZS73</accession>
<reference evidence="2 3" key="1">
    <citation type="submission" date="2018-05" db="EMBL/GenBank/DDBJ databases">
        <title>The genome of Vibrio coralliilyticus phage YC.</title>
        <authorList>
            <person name="Benler S."/>
        </authorList>
    </citation>
    <scope>NUCLEOTIDE SEQUENCE [LARGE SCALE GENOMIC DNA]</scope>
</reference>
<dbReference type="InterPro" id="IPR055847">
    <property type="entry name" value="DUF7424"/>
</dbReference>
<keyword evidence="3" id="KW-1185">Reference proteome</keyword>
<evidence type="ECO:0000313" key="2">
    <source>
        <dbReference type="EMBL" id="AXC34512.1"/>
    </source>
</evidence>
<dbReference type="RefSeq" id="YP_009838358.1">
    <property type="nucleotide sequence ID" value="NC_048709.1"/>
</dbReference>
<dbReference type="Pfam" id="PF24199">
    <property type="entry name" value="DUF7424"/>
    <property type="match status" value="1"/>
</dbReference>
<proteinExistence type="predicted"/>
<organism evidence="2 3">
    <name type="scientific">Vibrio phage YC</name>
    <dbReference type="NCBI Taxonomy" id="2267403"/>
    <lineage>
        <taxon>Viruses</taxon>
        <taxon>Duplodnaviria</taxon>
        <taxon>Heunggongvirae</taxon>
        <taxon>Uroviricota</taxon>
        <taxon>Caudoviricetes</taxon>
        <taxon>Pantevenvirales</taxon>
        <taxon>Ackermannviridae</taxon>
        <taxon>Campanilevirus</taxon>
        <taxon>Campanilevirus YC</taxon>
    </lineage>
</organism>
<name>A0A384ZS73_9CAUD</name>
<evidence type="ECO:0000313" key="3">
    <source>
        <dbReference type="Proteomes" id="UP000260311"/>
    </source>
</evidence>
<protein>
    <recommendedName>
        <fullName evidence="1">DUF7424 domain-containing protein</fullName>
    </recommendedName>
</protein>
<dbReference type="Proteomes" id="UP000260311">
    <property type="component" value="Segment"/>
</dbReference>
<dbReference type="KEGG" id="vg:55608590"/>
<dbReference type="GeneID" id="55608590"/>
<sequence>MSCRTSIIADLGVKEIDNNGLAKATVHVEGMDCQVGNRFEEIEGYMCGLWEIPMQHVETENIRQVLDYDVSVYQAVNGTLILYVGDGFAERLKRLGPDANSDQVVVDIKLTNNTNRTRWVVAKNSFVNGTPIGVEGGLFEVKSGEVIVVRLSNVETQRFMETGFAPLLVLKEEA</sequence>
<dbReference type="EMBL" id="MH375644">
    <property type="protein sequence ID" value="AXC34512.1"/>
    <property type="molecule type" value="Genomic_DNA"/>
</dbReference>
<feature type="domain" description="DUF7424" evidence="1">
    <location>
        <begin position="6"/>
        <end position="173"/>
    </location>
</feature>